<dbReference type="PIRSF" id="PIRSF001434">
    <property type="entry name" value="CGS"/>
    <property type="match status" value="1"/>
</dbReference>
<dbReference type="Gene3D" id="3.90.1150.10">
    <property type="entry name" value="Aspartate Aminotransferase, domain 1"/>
    <property type="match status" value="1"/>
</dbReference>
<dbReference type="EMBL" id="JAWRCN010000002">
    <property type="protein sequence ID" value="MDW6020027.1"/>
    <property type="molecule type" value="Genomic_DNA"/>
</dbReference>
<keyword evidence="4" id="KW-0808">Transferase</keyword>
<dbReference type="Pfam" id="PF01053">
    <property type="entry name" value="Cys_Met_Meta_PP"/>
    <property type="match status" value="1"/>
</dbReference>
<dbReference type="RefSeq" id="WP_261881172.1">
    <property type="nucleotide sequence ID" value="NZ_AP024894.1"/>
</dbReference>
<keyword evidence="2 3" id="KW-0663">Pyridoxal phosphate</keyword>
<evidence type="ECO:0000256" key="3">
    <source>
        <dbReference type="RuleBase" id="RU362118"/>
    </source>
</evidence>
<keyword evidence="4" id="KW-0032">Aminotransferase</keyword>
<dbReference type="InterPro" id="IPR054542">
    <property type="entry name" value="Cys_met_metab_PP"/>
</dbReference>
<organism evidence="4 5">
    <name type="scientific">Vibrio plantisponsor</name>
    <dbReference type="NCBI Taxonomy" id="664643"/>
    <lineage>
        <taxon>Bacteria</taxon>
        <taxon>Pseudomonadati</taxon>
        <taxon>Pseudomonadota</taxon>
        <taxon>Gammaproteobacteria</taxon>
        <taxon>Vibrionales</taxon>
        <taxon>Vibrionaceae</taxon>
        <taxon>Vibrio</taxon>
    </lineage>
</organism>
<protein>
    <submittedName>
        <fullName evidence="4">PLP-dependent aspartate aminotransferase family protein</fullName>
    </submittedName>
</protein>
<keyword evidence="5" id="KW-1185">Reference proteome</keyword>
<dbReference type="InterPro" id="IPR015421">
    <property type="entry name" value="PyrdxlP-dep_Trfase_major"/>
</dbReference>
<evidence type="ECO:0000256" key="2">
    <source>
        <dbReference type="ARBA" id="ARBA00022898"/>
    </source>
</evidence>
<sequence length="429" mass="46958">MTLASLMIMTGLMDMAGLKMLNDDFDTGLNPETFAPETLAVHAAIRPDPHTNAIAPNIVMSVNHSFLPNEGAFSAQGMEDLSDSPFLYAGWTNPTVRLLEQRLATLEQAEDGLATASGMAAVTAVFMSLLKAGDHLVISDVCYAAVYEFATQVLPQYGIEVTAVDTSCIKSVQNALRPSTKLVHIETPCNPLLRLTNIQEVSLLLKKRGILLSADSTFSTPVITRPIALGADLVIHSLTKFINGHGDVLGGCVLGSKALISKLRSVAGVYFGASLSAQSAWLIMRGMETMYPRMKTLCESAQTIAEWLENRPKVLRVLYPGLASHQQFSLAKQQMAFFGGIIAFQVEDIELIEQRFAHESRMFYYAYSIGHQRSLAVVLKTDDLDKSTYRFSPEQKAKFSREAGKGVVRLSIGLESPTDLIRDLSHLLR</sequence>
<accession>A0ABU4IQ90</accession>
<dbReference type="Proteomes" id="UP001272325">
    <property type="component" value="Unassembled WGS sequence"/>
</dbReference>
<evidence type="ECO:0000313" key="5">
    <source>
        <dbReference type="Proteomes" id="UP001272325"/>
    </source>
</evidence>
<gene>
    <name evidence="4" type="ORF">SBW85_20185</name>
</gene>
<comment type="similarity">
    <text evidence="3">Belongs to the trans-sulfuration enzymes family.</text>
</comment>
<evidence type="ECO:0000256" key="1">
    <source>
        <dbReference type="ARBA" id="ARBA00001933"/>
    </source>
</evidence>
<reference evidence="4 5" key="1">
    <citation type="submission" date="2023-11" db="EMBL/GenBank/DDBJ databases">
        <title>Plant-associative lifestyle of Vibrio porteresiae and its evolutionary dynamics.</title>
        <authorList>
            <person name="Rameshkumar N."/>
            <person name="Kirti K."/>
        </authorList>
    </citation>
    <scope>NUCLEOTIDE SEQUENCE [LARGE SCALE GENOMIC DNA]</scope>
    <source>
        <strain evidence="4 5">MSSRF60</strain>
    </source>
</reference>
<proteinExistence type="inferred from homology"/>
<comment type="cofactor">
    <cofactor evidence="1 3">
        <name>pyridoxal 5'-phosphate</name>
        <dbReference type="ChEBI" id="CHEBI:597326"/>
    </cofactor>
</comment>
<dbReference type="InterPro" id="IPR015424">
    <property type="entry name" value="PyrdxlP-dep_Trfase"/>
</dbReference>
<evidence type="ECO:0000313" key="4">
    <source>
        <dbReference type="EMBL" id="MDW6020027.1"/>
    </source>
</evidence>
<comment type="caution">
    <text evidence="4">The sequence shown here is derived from an EMBL/GenBank/DDBJ whole genome shotgun (WGS) entry which is preliminary data.</text>
</comment>
<dbReference type="Gene3D" id="3.40.640.10">
    <property type="entry name" value="Type I PLP-dependent aspartate aminotransferase-like (Major domain)"/>
    <property type="match status" value="1"/>
</dbReference>
<dbReference type="SUPFAM" id="SSF53383">
    <property type="entry name" value="PLP-dependent transferases"/>
    <property type="match status" value="1"/>
</dbReference>
<dbReference type="InterPro" id="IPR015422">
    <property type="entry name" value="PyrdxlP-dep_Trfase_small"/>
</dbReference>
<name>A0ABU4IQ90_9VIBR</name>
<dbReference type="InterPro" id="IPR000277">
    <property type="entry name" value="Cys/Met-Metab_PyrdxlP-dep_enz"/>
</dbReference>
<dbReference type="GO" id="GO:0008483">
    <property type="term" value="F:transaminase activity"/>
    <property type="evidence" value="ECO:0007669"/>
    <property type="project" value="UniProtKB-KW"/>
</dbReference>
<dbReference type="PANTHER" id="PTHR11808">
    <property type="entry name" value="TRANS-SULFURATION ENZYME FAMILY MEMBER"/>
    <property type="match status" value="1"/>
</dbReference>
<dbReference type="PROSITE" id="PS00868">
    <property type="entry name" value="CYS_MET_METAB_PP"/>
    <property type="match status" value="1"/>
</dbReference>
<dbReference type="PANTHER" id="PTHR11808:SF80">
    <property type="entry name" value="CYSTATHIONINE GAMMA-LYASE"/>
    <property type="match status" value="1"/>
</dbReference>